<dbReference type="Gene3D" id="1.10.10.10">
    <property type="entry name" value="Winged helix-like DNA-binding domain superfamily/Winged helix DNA-binding domain"/>
    <property type="match status" value="1"/>
</dbReference>
<dbReference type="GO" id="GO:0046983">
    <property type="term" value="F:protein dimerization activity"/>
    <property type="evidence" value="ECO:0007669"/>
    <property type="project" value="InterPro"/>
</dbReference>
<dbReference type="GO" id="GO:0008171">
    <property type="term" value="F:O-methyltransferase activity"/>
    <property type="evidence" value="ECO:0007669"/>
    <property type="project" value="InterPro"/>
</dbReference>
<evidence type="ECO:0000256" key="4">
    <source>
        <dbReference type="PIRSR" id="PIRSR005739-1"/>
    </source>
</evidence>
<dbReference type="Gene3D" id="3.40.50.150">
    <property type="entry name" value="Vaccinia Virus protein VP39"/>
    <property type="match status" value="1"/>
</dbReference>
<keyword evidence="8" id="KW-1185">Reference proteome</keyword>
<feature type="domain" description="O-methyltransferase C-terminal" evidence="5">
    <location>
        <begin position="124"/>
        <end position="333"/>
    </location>
</feature>
<dbReference type="OrthoDB" id="582216at2"/>
<evidence type="ECO:0008006" key="9">
    <source>
        <dbReference type="Google" id="ProtNLM"/>
    </source>
</evidence>
<dbReference type="SUPFAM" id="SSF46785">
    <property type="entry name" value="Winged helix' DNA-binding domain"/>
    <property type="match status" value="1"/>
</dbReference>
<keyword evidence="1" id="KW-0489">Methyltransferase</keyword>
<evidence type="ECO:0000259" key="6">
    <source>
        <dbReference type="Pfam" id="PF08100"/>
    </source>
</evidence>
<name>A0A254TFK3_9BURK</name>
<dbReference type="GO" id="GO:0032259">
    <property type="term" value="P:methylation"/>
    <property type="evidence" value="ECO:0007669"/>
    <property type="project" value="UniProtKB-KW"/>
</dbReference>
<dbReference type="PANTHER" id="PTHR43712">
    <property type="entry name" value="PUTATIVE (AFU_ORTHOLOGUE AFUA_4G14580)-RELATED"/>
    <property type="match status" value="1"/>
</dbReference>
<organism evidence="7 8">
    <name type="scientific">Noviherbaspirillum denitrificans</name>
    <dbReference type="NCBI Taxonomy" id="1968433"/>
    <lineage>
        <taxon>Bacteria</taxon>
        <taxon>Pseudomonadati</taxon>
        <taxon>Pseudomonadota</taxon>
        <taxon>Betaproteobacteria</taxon>
        <taxon>Burkholderiales</taxon>
        <taxon>Oxalobacteraceae</taxon>
        <taxon>Noviherbaspirillum</taxon>
    </lineage>
</organism>
<comment type="caution">
    <text evidence="7">The sequence shown here is derived from an EMBL/GenBank/DDBJ whole genome shotgun (WGS) entry which is preliminary data.</text>
</comment>
<dbReference type="PROSITE" id="PS51683">
    <property type="entry name" value="SAM_OMT_II"/>
    <property type="match status" value="1"/>
</dbReference>
<proteinExistence type="predicted"/>
<dbReference type="PANTHER" id="PTHR43712:SF2">
    <property type="entry name" value="O-METHYLTRANSFERASE CICE"/>
    <property type="match status" value="1"/>
</dbReference>
<dbReference type="InterPro" id="IPR029063">
    <property type="entry name" value="SAM-dependent_MTases_sf"/>
</dbReference>
<evidence type="ECO:0000313" key="8">
    <source>
        <dbReference type="Proteomes" id="UP000197535"/>
    </source>
</evidence>
<dbReference type="Pfam" id="PF00891">
    <property type="entry name" value="Methyltransf_2"/>
    <property type="match status" value="1"/>
</dbReference>
<dbReference type="CDD" id="cd02440">
    <property type="entry name" value="AdoMet_MTases"/>
    <property type="match status" value="1"/>
</dbReference>
<dbReference type="RefSeq" id="WP_088706257.1">
    <property type="nucleotide sequence ID" value="NZ_LSTO01000001.1"/>
</dbReference>
<reference evidence="7 8" key="1">
    <citation type="submission" date="2016-02" db="EMBL/GenBank/DDBJ databases">
        <authorList>
            <person name="Wen L."/>
            <person name="He K."/>
            <person name="Yang H."/>
        </authorList>
    </citation>
    <scope>NUCLEOTIDE SEQUENCE [LARGE SCALE GENOMIC DNA]</scope>
    <source>
        <strain evidence="7 8">TSA40</strain>
    </source>
</reference>
<evidence type="ECO:0000256" key="2">
    <source>
        <dbReference type="ARBA" id="ARBA00022679"/>
    </source>
</evidence>
<keyword evidence="2" id="KW-0808">Transferase</keyword>
<evidence type="ECO:0000313" key="7">
    <source>
        <dbReference type="EMBL" id="OWW19343.1"/>
    </source>
</evidence>
<dbReference type="Proteomes" id="UP000197535">
    <property type="component" value="Unassembled WGS sequence"/>
</dbReference>
<feature type="active site" description="Proton acceptor" evidence="4">
    <location>
        <position position="260"/>
    </location>
</feature>
<sequence length="352" mass="38518">MDAIDETMQADIGEQNAPGTPAIRLLDMVTSAWMTQVLYAACDLDLPDLLANGTQGLDALAERSGCDRLSLSRLLAGMEALGLCTVDKTQHWTLTEVGEPLRAKDERSIRAWVLWWGRYLWPLWGKLSECVRKGESARQLVRGQEGYQHLSEDSDAATLFHQAMAQLSRIQADAILEAQDFSTTRHIVDVGGGTGGLLFAILDNFPHVTATLYDLPHAIAALRQSAVPAVAAGRCELLAGDFFATVPEGGNLYLLKSIVHNWDDHHALQILRNCARAMRADARILVVERVLPEAGLRSNPGAVRSDLNMLVGFGGAERTAPHLCQLITKAGFNMIKILPTRLEFSLFEARLG</sequence>
<protein>
    <recommendedName>
        <fullName evidence="9">Methyltransferase</fullName>
    </recommendedName>
</protein>
<dbReference type="InterPro" id="IPR012967">
    <property type="entry name" value="COMT_dimerisation"/>
</dbReference>
<feature type="domain" description="O-methyltransferase dimerisation" evidence="6">
    <location>
        <begin position="28"/>
        <end position="99"/>
    </location>
</feature>
<dbReference type="Gene3D" id="1.10.287.1350">
    <property type="match status" value="1"/>
</dbReference>
<dbReference type="EMBL" id="LSTO01000001">
    <property type="protein sequence ID" value="OWW19343.1"/>
    <property type="molecule type" value="Genomic_DNA"/>
</dbReference>
<dbReference type="AlphaFoldDB" id="A0A254TFK3"/>
<evidence type="ECO:0000256" key="1">
    <source>
        <dbReference type="ARBA" id="ARBA00022603"/>
    </source>
</evidence>
<gene>
    <name evidence="7" type="ORF">AYR66_07330</name>
</gene>
<keyword evidence="3" id="KW-0949">S-adenosyl-L-methionine</keyword>
<dbReference type="Pfam" id="PF08100">
    <property type="entry name" value="Dimerisation"/>
    <property type="match status" value="1"/>
</dbReference>
<dbReference type="InterPro" id="IPR016461">
    <property type="entry name" value="COMT-like"/>
</dbReference>
<dbReference type="InterPro" id="IPR001077">
    <property type="entry name" value="COMT_C"/>
</dbReference>
<evidence type="ECO:0000259" key="5">
    <source>
        <dbReference type="Pfam" id="PF00891"/>
    </source>
</evidence>
<dbReference type="SUPFAM" id="SSF53335">
    <property type="entry name" value="S-adenosyl-L-methionine-dependent methyltransferases"/>
    <property type="match status" value="1"/>
</dbReference>
<dbReference type="InterPro" id="IPR036388">
    <property type="entry name" value="WH-like_DNA-bd_sf"/>
</dbReference>
<accession>A0A254TFK3</accession>
<dbReference type="InterPro" id="IPR036390">
    <property type="entry name" value="WH_DNA-bd_sf"/>
</dbReference>
<evidence type="ECO:0000256" key="3">
    <source>
        <dbReference type="ARBA" id="ARBA00022691"/>
    </source>
</evidence>
<dbReference type="PIRSF" id="PIRSF005739">
    <property type="entry name" value="O-mtase"/>
    <property type="match status" value="1"/>
</dbReference>